<evidence type="ECO:0000313" key="2">
    <source>
        <dbReference type="EMBL" id="GIG54144.1"/>
    </source>
</evidence>
<name>A0A919UG68_9MICO</name>
<dbReference type="SUPFAM" id="SSF55729">
    <property type="entry name" value="Acyl-CoA N-acyltransferases (Nat)"/>
    <property type="match status" value="1"/>
</dbReference>
<keyword evidence="3" id="KW-1185">Reference proteome</keyword>
<organism evidence="2 3">
    <name type="scientific">Demequina activiva</name>
    <dbReference type="NCBI Taxonomy" id="1582364"/>
    <lineage>
        <taxon>Bacteria</taxon>
        <taxon>Bacillati</taxon>
        <taxon>Actinomycetota</taxon>
        <taxon>Actinomycetes</taxon>
        <taxon>Micrococcales</taxon>
        <taxon>Demequinaceae</taxon>
        <taxon>Demequina</taxon>
    </lineage>
</organism>
<feature type="transmembrane region" description="Helical" evidence="1">
    <location>
        <begin position="44"/>
        <end position="67"/>
    </location>
</feature>
<dbReference type="InterPro" id="IPR016181">
    <property type="entry name" value="Acyl_CoA_acyltransferase"/>
</dbReference>
<gene>
    <name evidence="2" type="ORF">Dac01nite_08960</name>
</gene>
<keyword evidence="1" id="KW-0812">Transmembrane</keyword>
<sequence>MARRTAHTHTSARALVLSTPPGYGCARRETASAGHTLSGMDTQVILEAIGWIGSILIVWSLVVARVLRFRWMNLIGAVLATGYNAAIGVWQFAFMNLAITLIDIYWLARLYREAHDEQVYRVLPVDADNAFLRHVLAEHAADIQEHQPSFELDGDTGTAAGGTRHTFLVVRGDEAVGVVAVRDMGDGRGLVELDWVKERFRDFTPGEFVYRESRVLAEAGFSRLEVDVREQLDRDYMRRMGFRTEGPRWVREVAPA</sequence>
<dbReference type="EMBL" id="BONR01000001">
    <property type="protein sequence ID" value="GIG54144.1"/>
    <property type="molecule type" value="Genomic_DNA"/>
</dbReference>
<keyword evidence="1" id="KW-0472">Membrane</keyword>
<evidence type="ECO:0000313" key="3">
    <source>
        <dbReference type="Proteomes" id="UP000652354"/>
    </source>
</evidence>
<feature type="transmembrane region" description="Helical" evidence="1">
    <location>
        <begin position="87"/>
        <end position="108"/>
    </location>
</feature>
<protein>
    <submittedName>
        <fullName evidence="2">Uncharacterized protein</fullName>
    </submittedName>
</protein>
<accession>A0A919UG68</accession>
<reference evidence="2" key="1">
    <citation type="submission" date="2021-01" db="EMBL/GenBank/DDBJ databases">
        <title>Whole genome shotgun sequence of Demequina activiva NBRC 110675.</title>
        <authorList>
            <person name="Komaki H."/>
            <person name="Tamura T."/>
        </authorList>
    </citation>
    <scope>NUCLEOTIDE SEQUENCE</scope>
    <source>
        <strain evidence="2">NBRC 110675</strain>
    </source>
</reference>
<proteinExistence type="predicted"/>
<dbReference type="Proteomes" id="UP000652354">
    <property type="component" value="Unassembled WGS sequence"/>
</dbReference>
<evidence type="ECO:0000256" key="1">
    <source>
        <dbReference type="SAM" id="Phobius"/>
    </source>
</evidence>
<keyword evidence="1" id="KW-1133">Transmembrane helix</keyword>
<dbReference type="AlphaFoldDB" id="A0A919UG68"/>
<comment type="caution">
    <text evidence="2">The sequence shown here is derived from an EMBL/GenBank/DDBJ whole genome shotgun (WGS) entry which is preliminary data.</text>
</comment>